<evidence type="ECO:0000313" key="1">
    <source>
        <dbReference type="EMBL" id="KKT67717.1"/>
    </source>
</evidence>
<name>A0A0G1LGA7_9BACT</name>
<dbReference type="AlphaFoldDB" id="A0A0G1LGA7"/>
<accession>A0A0G1LGA7</accession>
<comment type="caution">
    <text evidence="1">The sequence shown here is derived from an EMBL/GenBank/DDBJ whole genome shotgun (WGS) entry which is preliminary data.</text>
</comment>
<dbReference type="Proteomes" id="UP000033901">
    <property type="component" value="Unassembled WGS sequence"/>
</dbReference>
<evidence type="ECO:0000313" key="2">
    <source>
        <dbReference type="Proteomes" id="UP000033901"/>
    </source>
</evidence>
<reference evidence="1 2" key="1">
    <citation type="journal article" date="2015" name="Nature">
        <title>rRNA introns, odd ribosomes, and small enigmatic genomes across a large radiation of phyla.</title>
        <authorList>
            <person name="Brown C.T."/>
            <person name="Hug L.A."/>
            <person name="Thomas B.C."/>
            <person name="Sharon I."/>
            <person name="Castelle C.J."/>
            <person name="Singh A."/>
            <person name="Wilkins M.J."/>
            <person name="Williams K.H."/>
            <person name="Banfield J.F."/>
        </authorList>
    </citation>
    <scope>NUCLEOTIDE SEQUENCE [LARGE SCALE GENOMIC DNA]</scope>
</reference>
<sequence length="40" mass="4669">MLSIMIPSRNRPNELLTPLTSLGLERYHIENIAKLYQKLT</sequence>
<proteinExistence type="predicted"/>
<organism evidence="1 2">
    <name type="scientific">Candidatus Curtissbacteria bacterium GW2011_GWC1_44_33</name>
    <dbReference type="NCBI Taxonomy" id="1618413"/>
    <lineage>
        <taxon>Bacteria</taxon>
        <taxon>Candidatus Curtissiibacteriota</taxon>
    </lineage>
</organism>
<protein>
    <submittedName>
        <fullName evidence="1">Uncharacterized protein</fullName>
    </submittedName>
</protein>
<gene>
    <name evidence="1" type="ORF">UW61_C0004G0008</name>
</gene>
<dbReference type="EMBL" id="LCIZ01000004">
    <property type="protein sequence ID" value="KKT67717.1"/>
    <property type="molecule type" value="Genomic_DNA"/>
</dbReference>